<dbReference type="PANTHER" id="PTHR30146">
    <property type="entry name" value="LACI-RELATED TRANSCRIPTIONAL REPRESSOR"/>
    <property type="match status" value="1"/>
</dbReference>
<dbReference type="InterPro" id="IPR028082">
    <property type="entry name" value="Peripla_BP_I"/>
</dbReference>
<accession>A0A926DK25</accession>
<evidence type="ECO:0000313" key="6">
    <source>
        <dbReference type="Proteomes" id="UP000611762"/>
    </source>
</evidence>
<keyword evidence="3" id="KW-0804">Transcription</keyword>
<proteinExistence type="predicted"/>
<evidence type="ECO:0000313" key="5">
    <source>
        <dbReference type="EMBL" id="MBC8540385.1"/>
    </source>
</evidence>
<dbReference type="SUPFAM" id="SSF53822">
    <property type="entry name" value="Periplasmic binding protein-like I"/>
    <property type="match status" value="1"/>
</dbReference>
<comment type="caution">
    <text evidence="5">The sequence shown here is derived from an EMBL/GenBank/DDBJ whole genome shotgun (WGS) entry which is preliminary data.</text>
</comment>
<evidence type="ECO:0000256" key="2">
    <source>
        <dbReference type="ARBA" id="ARBA00023125"/>
    </source>
</evidence>
<dbReference type="InterPro" id="IPR010982">
    <property type="entry name" value="Lambda_DNA-bd_dom_sf"/>
</dbReference>
<reference evidence="5" key="1">
    <citation type="submission" date="2020-08" db="EMBL/GenBank/DDBJ databases">
        <title>Genome public.</title>
        <authorList>
            <person name="Liu C."/>
            <person name="Sun Q."/>
        </authorList>
    </citation>
    <scope>NUCLEOTIDE SEQUENCE</scope>
    <source>
        <strain evidence="5">H8</strain>
    </source>
</reference>
<dbReference type="SMART" id="SM00354">
    <property type="entry name" value="HTH_LACI"/>
    <property type="match status" value="1"/>
</dbReference>
<evidence type="ECO:0000256" key="3">
    <source>
        <dbReference type="ARBA" id="ARBA00023163"/>
    </source>
</evidence>
<keyword evidence="2 5" id="KW-0238">DNA-binding</keyword>
<dbReference type="Pfam" id="PF00356">
    <property type="entry name" value="LacI"/>
    <property type="match status" value="1"/>
</dbReference>
<dbReference type="CDD" id="cd06267">
    <property type="entry name" value="PBP1_LacI_sugar_binding-like"/>
    <property type="match status" value="1"/>
</dbReference>
<dbReference type="AlphaFoldDB" id="A0A926DK25"/>
<dbReference type="Proteomes" id="UP000611762">
    <property type="component" value="Unassembled WGS sequence"/>
</dbReference>
<dbReference type="InterPro" id="IPR000843">
    <property type="entry name" value="HTH_LacI"/>
</dbReference>
<feature type="domain" description="HTH lacI-type" evidence="4">
    <location>
        <begin position="8"/>
        <end position="62"/>
    </location>
</feature>
<dbReference type="Gene3D" id="1.10.260.40">
    <property type="entry name" value="lambda repressor-like DNA-binding domains"/>
    <property type="match status" value="1"/>
</dbReference>
<dbReference type="InterPro" id="IPR046335">
    <property type="entry name" value="LacI/GalR-like_sensor"/>
</dbReference>
<dbReference type="PROSITE" id="PS50932">
    <property type="entry name" value="HTH_LACI_2"/>
    <property type="match status" value="1"/>
</dbReference>
<dbReference type="SUPFAM" id="SSF47413">
    <property type="entry name" value="lambda repressor-like DNA-binding domains"/>
    <property type="match status" value="1"/>
</dbReference>
<dbReference type="PANTHER" id="PTHR30146:SF109">
    <property type="entry name" value="HTH-TYPE TRANSCRIPTIONAL REGULATOR GALS"/>
    <property type="match status" value="1"/>
</dbReference>
<dbReference type="RefSeq" id="WP_249311552.1">
    <property type="nucleotide sequence ID" value="NZ_JACRSU010000002.1"/>
</dbReference>
<evidence type="ECO:0000259" key="4">
    <source>
        <dbReference type="PROSITE" id="PS50932"/>
    </source>
</evidence>
<protein>
    <submittedName>
        <fullName evidence="5">LacI family DNA-binding transcriptional regulator</fullName>
    </submittedName>
</protein>
<keyword evidence="6" id="KW-1185">Reference proteome</keyword>
<gene>
    <name evidence="5" type="ORF">H8698_05290</name>
</gene>
<evidence type="ECO:0000256" key="1">
    <source>
        <dbReference type="ARBA" id="ARBA00023015"/>
    </source>
</evidence>
<dbReference type="Pfam" id="PF13377">
    <property type="entry name" value="Peripla_BP_3"/>
    <property type="match status" value="1"/>
</dbReference>
<dbReference type="CDD" id="cd01392">
    <property type="entry name" value="HTH_LacI"/>
    <property type="match status" value="1"/>
</dbReference>
<dbReference type="EMBL" id="JACRSU010000002">
    <property type="protein sequence ID" value="MBC8540385.1"/>
    <property type="molecule type" value="Genomic_DNA"/>
</dbReference>
<organism evidence="5 6">
    <name type="scientific">Congzhengia minquanensis</name>
    <dbReference type="NCBI Taxonomy" id="2763657"/>
    <lineage>
        <taxon>Bacteria</taxon>
        <taxon>Bacillati</taxon>
        <taxon>Bacillota</taxon>
        <taxon>Clostridia</taxon>
        <taxon>Eubacteriales</taxon>
        <taxon>Oscillospiraceae</taxon>
        <taxon>Congzhengia</taxon>
    </lineage>
</organism>
<sequence length="341" mass="38211">MKKKSNRVTITQVAEKSKVTIGTVSHVINGTAPISPEVTARVQKVIEELNYIPNMTARSLRSKKSKQVGFLVPNLNNSFYPRILSTFINHAFEHEFIVQIFGYEYSVEKELQVMNNLSSNSVDIVIIINGMGDEAGINRLLDMHKKVILADRFSDMKGVNCIFFDNNQAILEAVALMKSKGYRKIGFISEPLTFTNIQERFAGFQAALSACGYAFAEDDVFICGGFQLDALVNGYHYMSNILEKRDKKHLPDAFIATSDLLAIGTIRALREHGYQVPGDFGIISFDNIEISSFVNPRLTTIEQNQTDMGTELFHLVQAISENKNVSDKIILPQKLIIRDSC</sequence>
<dbReference type="GO" id="GO:0000976">
    <property type="term" value="F:transcription cis-regulatory region binding"/>
    <property type="evidence" value="ECO:0007669"/>
    <property type="project" value="TreeGrafter"/>
</dbReference>
<keyword evidence="1" id="KW-0805">Transcription regulation</keyword>
<dbReference type="Gene3D" id="3.40.50.2300">
    <property type="match status" value="2"/>
</dbReference>
<dbReference type="GO" id="GO:0003700">
    <property type="term" value="F:DNA-binding transcription factor activity"/>
    <property type="evidence" value="ECO:0007669"/>
    <property type="project" value="TreeGrafter"/>
</dbReference>
<name>A0A926DK25_9FIRM</name>